<protein>
    <submittedName>
        <fullName evidence="2">Uncharacterized protein</fullName>
    </submittedName>
</protein>
<dbReference type="RefSeq" id="WP_307324113.1">
    <property type="nucleotide sequence ID" value="NZ_JAUSUG010000005.1"/>
</dbReference>
<keyword evidence="1" id="KW-0812">Transmembrane</keyword>
<dbReference type="EMBL" id="JAUSUG010000005">
    <property type="protein sequence ID" value="MDQ0254319.1"/>
    <property type="molecule type" value="Genomic_DNA"/>
</dbReference>
<proteinExistence type="predicted"/>
<keyword evidence="1" id="KW-1133">Transmembrane helix</keyword>
<dbReference type="Proteomes" id="UP001230005">
    <property type="component" value="Unassembled WGS sequence"/>
</dbReference>
<accession>A0ABT9ZTX5</accession>
<name>A0ABT9ZTX5_9BACI</name>
<comment type="caution">
    <text evidence="2">The sequence shown here is derived from an EMBL/GenBank/DDBJ whole genome shotgun (WGS) entry which is preliminary data.</text>
</comment>
<reference evidence="2 3" key="1">
    <citation type="submission" date="2023-07" db="EMBL/GenBank/DDBJ databases">
        <title>Genomic Encyclopedia of Type Strains, Phase IV (KMG-IV): sequencing the most valuable type-strain genomes for metagenomic binning, comparative biology and taxonomic classification.</title>
        <authorList>
            <person name="Goeker M."/>
        </authorList>
    </citation>
    <scope>NUCLEOTIDE SEQUENCE [LARGE SCALE GENOMIC DNA]</scope>
    <source>
        <strain evidence="2 3">DSM 9768</strain>
    </source>
</reference>
<organism evidence="2 3">
    <name type="scientific">Evansella vedderi</name>
    <dbReference type="NCBI Taxonomy" id="38282"/>
    <lineage>
        <taxon>Bacteria</taxon>
        <taxon>Bacillati</taxon>
        <taxon>Bacillota</taxon>
        <taxon>Bacilli</taxon>
        <taxon>Bacillales</taxon>
        <taxon>Bacillaceae</taxon>
        <taxon>Evansella</taxon>
    </lineage>
</organism>
<sequence length="77" mass="9302">MENKKLFTIPGIIFFILLFIAIPFHIDSTNHIVERQYENENISGFIFDENQRNEARFRPREYIHTNRHHEENLNEGS</sequence>
<evidence type="ECO:0000313" key="2">
    <source>
        <dbReference type="EMBL" id="MDQ0254319.1"/>
    </source>
</evidence>
<feature type="transmembrane region" description="Helical" evidence="1">
    <location>
        <begin position="6"/>
        <end position="26"/>
    </location>
</feature>
<evidence type="ECO:0000256" key="1">
    <source>
        <dbReference type="SAM" id="Phobius"/>
    </source>
</evidence>
<evidence type="ECO:0000313" key="3">
    <source>
        <dbReference type="Proteomes" id="UP001230005"/>
    </source>
</evidence>
<keyword evidence="3" id="KW-1185">Reference proteome</keyword>
<keyword evidence="1" id="KW-0472">Membrane</keyword>
<gene>
    <name evidence="2" type="ORF">J2S74_001694</name>
</gene>